<accession>A0A425Y0R9</accession>
<dbReference type="Gene3D" id="3.60.120.10">
    <property type="entry name" value="Anthranilate synthase"/>
    <property type="match status" value="1"/>
</dbReference>
<dbReference type="Pfam" id="PF00425">
    <property type="entry name" value="Chorismate_bind"/>
    <property type="match status" value="1"/>
</dbReference>
<dbReference type="GO" id="GO:0000162">
    <property type="term" value="P:L-tryptophan biosynthetic process"/>
    <property type="evidence" value="ECO:0007669"/>
    <property type="project" value="TreeGrafter"/>
</dbReference>
<dbReference type="InterPro" id="IPR005801">
    <property type="entry name" value="ADC_synthase"/>
</dbReference>
<dbReference type="PRINTS" id="PR00095">
    <property type="entry name" value="ANTSNTHASEI"/>
</dbReference>
<dbReference type="SUPFAM" id="SSF56322">
    <property type="entry name" value="ADC synthase"/>
    <property type="match status" value="1"/>
</dbReference>
<dbReference type="PANTHER" id="PTHR11236">
    <property type="entry name" value="AMINOBENZOATE/ANTHRANILATE SYNTHASE"/>
    <property type="match status" value="1"/>
</dbReference>
<dbReference type="Proteomes" id="UP000285794">
    <property type="component" value="Unassembled WGS sequence"/>
</dbReference>
<proteinExistence type="predicted"/>
<evidence type="ECO:0000313" key="3">
    <source>
        <dbReference type="Proteomes" id="UP000285794"/>
    </source>
</evidence>
<comment type="caution">
    <text evidence="2">The sequence shown here is derived from an EMBL/GenBank/DDBJ whole genome shotgun (WGS) entry which is preliminary data.</text>
</comment>
<evidence type="ECO:0000313" key="2">
    <source>
        <dbReference type="EMBL" id="RRG21170.1"/>
    </source>
</evidence>
<keyword evidence="3" id="KW-1185">Reference proteome</keyword>
<dbReference type="InterPro" id="IPR015890">
    <property type="entry name" value="Chorismate_C"/>
</dbReference>
<feature type="domain" description="Chorismate-utilising enzyme C-terminal" evidence="1">
    <location>
        <begin position="170"/>
        <end position="426"/>
    </location>
</feature>
<dbReference type="OrthoDB" id="9803598at2"/>
<dbReference type="PANTHER" id="PTHR11236:SF9">
    <property type="entry name" value="ANTHRANILATE SYNTHASE COMPONENT 1"/>
    <property type="match status" value="1"/>
</dbReference>
<dbReference type="RefSeq" id="WP_125030862.1">
    <property type="nucleotide sequence ID" value="NZ_JAPXVP010000008.1"/>
</dbReference>
<name>A0A425Y0R9_9BACT</name>
<reference evidence="2 3" key="1">
    <citation type="submission" date="2018-07" db="EMBL/GenBank/DDBJ databases">
        <title>Draft genome sequence of Ancylomarina sp. M1P.</title>
        <authorList>
            <person name="Yadav S."/>
            <person name="Villanueva L."/>
            <person name="Damste J.S.S."/>
        </authorList>
    </citation>
    <scope>NUCLEOTIDE SEQUENCE [LARGE SCALE GENOMIC DNA]</scope>
    <source>
        <strain evidence="2 3">M1P</strain>
    </source>
</reference>
<dbReference type="InterPro" id="IPR019999">
    <property type="entry name" value="Anth_synth_I-like"/>
</dbReference>
<sequence>MRKILSFHISDPVEFKEQVLLWSKQFNRLAILDSHEVNQKANSKKEYNSYELIAGIDALNEIQLEENCFDTLKQTYDANQDWWFGFMTYDLKNELEDLSSENFDGVKMPALHFFQPRWVLALKEDLLVIHYFESENSEEDIKELVNQVLLTEVDQIKASLVPSIQHRISKEEYLEAVNALKNHIRLGDIYEVNFCQEFYAESTKIDPLETYRSLRKVSPTPYSCYYALGNKFLLSASPERYIKKQGLKIISQPIKGTAKRGKTPEEDYQIKEFLYSDPKERAENIMIVDLVRNDLSRTAAKGSVKVEELCGIYSFPQVHQMISTVVSELREDIHFVDCIKHSFPMGSMTGAPKVRAMKLIEKYEMTKRGLFSAAVGYITPEADFDFNVVIRSIQYNAIDDYLSFMVGGAITMQSDPEKEYEECLLKAKAIKQVLGNN</sequence>
<evidence type="ECO:0000259" key="1">
    <source>
        <dbReference type="Pfam" id="PF00425"/>
    </source>
</evidence>
<dbReference type="AlphaFoldDB" id="A0A425Y0R9"/>
<gene>
    <name evidence="2" type="ORF">DWB61_10530</name>
</gene>
<protein>
    <submittedName>
        <fullName evidence="2">Anthranilate synthase component I family protein</fullName>
    </submittedName>
</protein>
<dbReference type="EMBL" id="QQWG01000009">
    <property type="protein sequence ID" value="RRG21170.1"/>
    <property type="molecule type" value="Genomic_DNA"/>
</dbReference>
<organism evidence="2 3">
    <name type="scientific">Ancylomarina euxinus</name>
    <dbReference type="NCBI Taxonomy" id="2283627"/>
    <lineage>
        <taxon>Bacteria</taxon>
        <taxon>Pseudomonadati</taxon>
        <taxon>Bacteroidota</taxon>
        <taxon>Bacteroidia</taxon>
        <taxon>Marinilabiliales</taxon>
        <taxon>Marinifilaceae</taxon>
        <taxon>Ancylomarina</taxon>
    </lineage>
</organism>